<feature type="region of interest" description="Disordered" evidence="1">
    <location>
        <begin position="668"/>
        <end position="694"/>
    </location>
</feature>
<feature type="region of interest" description="Disordered" evidence="1">
    <location>
        <begin position="221"/>
        <end position="372"/>
    </location>
</feature>
<reference evidence="4" key="2">
    <citation type="submission" date="2008-08" db="EMBL/GenBank/DDBJ databases">
        <authorList>
            <consortium name="Diatom Consortium"/>
            <person name="Grigoriev I."/>
            <person name="Grimwood J."/>
            <person name="Kuo A."/>
            <person name="Otillar R.P."/>
            <person name="Salamov A."/>
            <person name="Detter J.C."/>
            <person name="Lindquist E."/>
            <person name="Shapiro H."/>
            <person name="Lucas S."/>
            <person name="Glavina del Rio T."/>
            <person name="Pitluck S."/>
            <person name="Rokhsar D."/>
            <person name="Bowler C."/>
        </authorList>
    </citation>
    <scope>GENOME REANNOTATION</scope>
    <source>
        <strain evidence="4">CCAP 1055/1</strain>
    </source>
</reference>
<feature type="compositionally biased region" description="Polar residues" evidence="1">
    <location>
        <begin position="134"/>
        <end position="144"/>
    </location>
</feature>
<feature type="compositionally biased region" description="Low complexity" evidence="1">
    <location>
        <begin position="289"/>
        <end position="309"/>
    </location>
</feature>
<dbReference type="OrthoDB" id="47862at2759"/>
<dbReference type="EMBL" id="CM000626">
    <property type="protein sequence ID" value="EEC43927.1"/>
    <property type="molecule type" value="Genomic_DNA"/>
</dbReference>
<evidence type="ECO:0000256" key="1">
    <source>
        <dbReference type="SAM" id="MobiDB-lite"/>
    </source>
</evidence>
<dbReference type="STRING" id="556484.B7GBX9"/>
<sequence length="694" mass="76788">MNYRSLPHNLGYAWDSGTLHSLRNMLPMHVTMSSPPNDLRNVSDDRINLQDIRHSRTELRYETTMDGDVAFVHPSTSYEDSIDRSKTPTHSHFKPQDWQARSPIGDSKESDHELRNPSSPPKEERRRPRHERNLSAQFFESTSLSDREPDMFKDEGDALTGRKHRRMFSGGVSNPPQAHRRMNSIGNSHAVQRQHHHRVNSAGLDILSAAVAVTKDELEGATGGPIPVAPWDPPHQQERPSIGQVSTGSFEQPYSAHHVGMNPPPQRRADSHPHRQRYMQQQPPPPSSGPYHSHYQGYHPHHSYPYYQQVGYPAPPNHSPPPHEYPEQYSQRHGMYRSYPSQEPHPGANRSSQGRNTPPTPPEWSRHSSTQGSQTFVTAMAVGTGNRTMHASSTLKNAGTNTEERPPSEVRHHRKMSSLTSLGTILGSSVFPGNATEPVPKGRHHRQTSSSVSFLQGIDVGLEGNDAVFLRNLQASNSLNPHYGTSIPEGLSDHDDDPDSKSSMHGSRLASGGTSKRVRRKCTVANCPNRVVQGGRCITHGAKRKTCRHPGCPKNVKKAGLCSTHGPARKRCEAPGCEKVAVQAGRCIAHGAKKKLCVVENCTKQAILCGMCKKHHDRSSADGRRGDSTAESDSSQQYCQEVPPVPRVKPGHTRGLSIFQEISADTVQHILEDTTTPTGTISAEQETQPRSSAW</sequence>
<dbReference type="GeneID" id="7198369"/>
<gene>
    <name evidence="3" type="ORF">PHATRDRAFT_49797</name>
</gene>
<dbReference type="PANTHER" id="PTHR31827:SF1">
    <property type="entry name" value="EMB|CAB89363.1"/>
    <property type="match status" value="1"/>
</dbReference>
<feature type="region of interest" description="Disordered" evidence="1">
    <location>
        <begin position="78"/>
        <end position="151"/>
    </location>
</feature>
<dbReference type="Proteomes" id="UP000000759">
    <property type="component" value="Chromosome 24"/>
</dbReference>
<dbReference type="PaxDb" id="2850-Phatr49797"/>
<dbReference type="eggNOG" id="ENOG502T7Q1">
    <property type="taxonomic scope" value="Eukaryota"/>
</dbReference>
<dbReference type="PANTHER" id="PTHR31827">
    <property type="entry name" value="EMB|CAB89363.1"/>
    <property type="match status" value="1"/>
</dbReference>
<dbReference type="AlphaFoldDB" id="B7GBX9"/>
<feature type="compositionally biased region" description="Pro residues" evidence="1">
    <location>
        <begin position="313"/>
        <end position="323"/>
    </location>
</feature>
<feature type="compositionally biased region" description="Polar residues" evidence="1">
    <location>
        <begin position="243"/>
        <end position="252"/>
    </location>
</feature>
<feature type="region of interest" description="Disordered" evidence="1">
    <location>
        <begin position="390"/>
        <end position="450"/>
    </location>
</feature>
<feature type="region of interest" description="Disordered" evidence="1">
    <location>
        <begin position="616"/>
        <end position="652"/>
    </location>
</feature>
<feature type="region of interest" description="Disordered" evidence="1">
    <location>
        <begin position="481"/>
        <end position="517"/>
    </location>
</feature>
<name>B7GBX9_PHATC</name>
<dbReference type="RefSeq" id="XP_002184528.1">
    <property type="nucleotide sequence ID" value="XM_002184492.1"/>
</dbReference>
<evidence type="ECO:0000313" key="3">
    <source>
        <dbReference type="EMBL" id="EEC43927.1"/>
    </source>
</evidence>
<dbReference type="HOGENOM" id="CLU_397154_0_0_1"/>
<keyword evidence="4" id="KW-1185">Reference proteome</keyword>
<feature type="compositionally biased region" description="Polar residues" evidence="1">
    <location>
        <begin position="673"/>
        <end position="694"/>
    </location>
</feature>
<feature type="compositionally biased region" description="Polar residues" evidence="1">
    <location>
        <begin position="629"/>
        <end position="639"/>
    </location>
</feature>
<organism evidence="3 4">
    <name type="scientific">Phaeodactylum tricornutum (strain CCAP 1055/1)</name>
    <dbReference type="NCBI Taxonomy" id="556484"/>
    <lineage>
        <taxon>Eukaryota</taxon>
        <taxon>Sar</taxon>
        <taxon>Stramenopiles</taxon>
        <taxon>Ochrophyta</taxon>
        <taxon>Bacillariophyta</taxon>
        <taxon>Bacillariophyceae</taxon>
        <taxon>Bacillariophycidae</taxon>
        <taxon>Naviculales</taxon>
        <taxon>Phaeodactylaceae</taxon>
        <taxon>Phaeodactylum</taxon>
    </lineage>
</organism>
<feature type="domain" description="WRKY19-like zinc finger" evidence="2">
    <location>
        <begin position="570"/>
        <end position="591"/>
    </location>
</feature>
<reference evidence="3 4" key="1">
    <citation type="journal article" date="2008" name="Nature">
        <title>The Phaeodactylum genome reveals the evolutionary history of diatom genomes.</title>
        <authorList>
            <person name="Bowler C."/>
            <person name="Allen A.E."/>
            <person name="Badger J.H."/>
            <person name="Grimwood J."/>
            <person name="Jabbari K."/>
            <person name="Kuo A."/>
            <person name="Maheswari U."/>
            <person name="Martens C."/>
            <person name="Maumus F."/>
            <person name="Otillar R.P."/>
            <person name="Rayko E."/>
            <person name="Salamov A."/>
            <person name="Vandepoele K."/>
            <person name="Beszteri B."/>
            <person name="Gruber A."/>
            <person name="Heijde M."/>
            <person name="Katinka M."/>
            <person name="Mock T."/>
            <person name="Valentin K."/>
            <person name="Verret F."/>
            <person name="Berges J.A."/>
            <person name="Brownlee C."/>
            <person name="Cadoret J.P."/>
            <person name="Chiovitti A."/>
            <person name="Choi C.J."/>
            <person name="Coesel S."/>
            <person name="De Martino A."/>
            <person name="Detter J.C."/>
            <person name="Durkin C."/>
            <person name="Falciatore A."/>
            <person name="Fournet J."/>
            <person name="Haruta M."/>
            <person name="Huysman M.J."/>
            <person name="Jenkins B.D."/>
            <person name="Jiroutova K."/>
            <person name="Jorgensen R.E."/>
            <person name="Joubert Y."/>
            <person name="Kaplan A."/>
            <person name="Kroger N."/>
            <person name="Kroth P.G."/>
            <person name="La Roche J."/>
            <person name="Lindquist E."/>
            <person name="Lommer M."/>
            <person name="Martin-Jezequel V."/>
            <person name="Lopez P.J."/>
            <person name="Lucas S."/>
            <person name="Mangogna M."/>
            <person name="McGinnis K."/>
            <person name="Medlin L.K."/>
            <person name="Montsant A."/>
            <person name="Oudot-Le Secq M.P."/>
            <person name="Napoli C."/>
            <person name="Obornik M."/>
            <person name="Parker M.S."/>
            <person name="Petit J.L."/>
            <person name="Porcel B.M."/>
            <person name="Poulsen N."/>
            <person name="Robison M."/>
            <person name="Rychlewski L."/>
            <person name="Rynearson T.A."/>
            <person name="Schmutz J."/>
            <person name="Shapiro H."/>
            <person name="Siaut M."/>
            <person name="Stanley M."/>
            <person name="Sussman M.R."/>
            <person name="Taylor A.R."/>
            <person name="Vardi A."/>
            <person name="von Dassow P."/>
            <person name="Vyverman W."/>
            <person name="Willis A."/>
            <person name="Wyrwicz L.S."/>
            <person name="Rokhsar D.S."/>
            <person name="Weissenbach J."/>
            <person name="Armbrust E.V."/>
            <person name="Green B.R."/>
            <person name="Van de Peer Y."/>
            <person name="Grigoriev I.V."/>
        </authorList>
    </citation>
    <scope>NUCLEOTIDE SEQUENCE [LARGE SCALE GENOMIC DNA]</scope>
    <source>
        <strain evidence="3 4">CCAP 1055/1</strain>
    </source>
</reference>
<dbReference type="InterPro" id="IPR056866">
    <property type="entry name" value="Znf_WRKY19"/>
</dbReference>
<accession>B7GBX9</accession>
<dbReference type="Pfam" id="PF24906">
    <property type="entry name" value="Zf_WRKY19"/>
    <property type="match status" value="1"/>
</dbReference>
<proteinExistence type="predicted"/>
<feature type="compositionally biased region" description="Low complexity" evidence="1">
    <location>
        <begin position="417"/>
        <end position="429"/>
    </location>
</feature>
<dbReference type="KEGG" id="pti:PHATRDRAFT_49797"/>
<protein>
    <recommendedName>
        <fullName evidence="2">WRKY19-like zinc finger domain-containing protein</fullName>
    </recommendedName>
</protein>
<evidence type="ECO:0000313" key="4">
    <source>
        <dbReference type="Proteomes" id="UP000000759"/>
    </source>
</evidence>
<evidence type="ECO:0000259" key="2">
    <source>
        <dbReference type="Pfam" id="PF24906"/>
    </source>
</evidence>
<feature type="compositionally biased region" description="Basic and acidic residues" evidence="1">
    <location>
        <begin position="618"/>
        <end position="628"/>
    </location>
</feature>
<feature type="compositionally biased region" description="Basic and acidic residues" evidence="1">
    <location>
        <begin position="106"/>
        <end position="126"/>
    </location>
</feature>
<feature type="compositionally biased region" description="Polar residues" evidence="1">
    <location>
        <begin position="390"/>
        <end position="401"/>
    </location>
</feature>
<dbReference type="InParanoid" id="B7GBX9"/>